<evidence type="ECO:0000313" key="2">
    <source>
        <dbReference type="Proteomes" id="UP000310108"/>
    </source>
</evidence>
<keyword evidence="2" id="KW-1185">Reference proteome</keyword>
<gene>
    <name evidence="1" type="ORF">CTA1_12299</name>
</gene>
<dbReference type="AlphaFoldDB" id="A0A4U6XHU2"/>
<reference evidence="1 2" key="1">
    <citation type="journal article" date="2019" name="PLoS ONE">
        <title>Comparative genome analysis indicates high evolutionary potential of pathogenicity genes in Colletotrichum tanaceti.</title>
        <authorList>
            <person name="Lelwala R.V."/>
            <person name="Korhonen P.K."/>
            <person name="Young N.D."/>
            <person name="Scott J.B."/>
            <person name="Ades P.A."/>
            <person name="Gasser R.B."/>
            <person name="Taylor P.W.J."/>
        </authorList>
    </citation>
    <scope>NUCLEOTIDE SEQUENCE [LARGE SCALE GENOMIC DNA]</scope>
    <source>
        <strain evidence="1">BRIP57314</strain>
    </source>
</reference>
<dbReference type="Proteomes" id="UP000310108">
    <property type="component" value="Unassembled WGS sequence"/>
</dbReference>
<evidence type="ECO:0000313" key="1">
    <source>
        <dbReference type="EMBL" id="TKW55508.1"/>
    </source>
</evidence>
<protein>
    <submittedName>
        <fullName evidence="1">Uncharacterized protein</fullName>
    </submittedName>
</protein>
<name>A0A4U6XHU2_9PEZI</name>
<organism evidence="1 2">
    <name type="scientific">Colletotrichum tanaceti</name>
    <dbReference type="NCBI Taxonomy" id="1306861"/>
    <lineage>
        <taxon>Eukaryota</taxon>
        <taxon>Fungi</taxon>
        <taxon>Dikarya</taxon>
        <taxon>Ascomycota</taxon>
        <taxon>Pezizomycotina</taxon>
        <taxon>Sordariomycetes</taxon>
        <taxon>Hypocreomycetidae</taxon>
        <taxon>Glomerellales</taxon>
        <taxon>Glomerellaceae</taxon>
        <taxon>Colletotrichum</taxon>
        <taxon>Colletotrichum destructivum species complex</taxon>
    </lineage>
</organism>
<sequence>MQLATEHLLHSRGTSPSAARAALLDLANVVTVATARPQDTDASQQPYSAAAAAVARSFCDYCNSCVSFACTRP</sequence>
<dbReference type="EMBL" id="PJEX01000096">
    <property type="protein sequence ID" value="TKW55508.1"/>
    <property type="molecule type" value="Genomic_DNA"/>
</dbReference>
<accession>A0A4U6XHU2</accession>
<comment type="caution">
    <text evidence="1">The sequence shown here is derived from an EMBL/GenBank/DDBJ whole genome shotgun (WGS) entry which is preliminary data.</text>
</comment>
<proteinExistence type="predicted"/>